<evidence type="ECO:0000313" key="3">
    <source>
        <dbReference type="EMBL" id="CAL4123133.1"/>
    </source>
</evidence>
<reference evidence="3 4" key="1">
    <citation type="submission" date="2024-05" db="EMBL/GenBank/DDBJ databases">
        <authorList>
            <person name="Wallberg A."/>
        </authorList>
    </citation>
    <scope>NUCLEOTIDE SEQUENCE [LARGE SCALE GENOMIC DNA]</scope>
</reference>
<comment type="similarity">
    <text evidence="1">Belongs to the band 7/mec-2 family.</text>
</comment>
<sequence>MFTTALTETTWCSRDKLMSRTIARKTDTDIKSFINPLWATHMLIKEIAFFSFAIPPRIFNGFYFSIFCPNLMILVTVADMGFCEENKKEIVKIAQKSTEDVKLSLILNLHITHTYQKEFGQKEFGYIFLKRSDANINSSGRSSVMYIYWDDEMFDLTFNCRVTRSGGRLGVVCTPFEGPISMRLANPLSEGVVEKAEIGLTQKPTTFWEEDLRSKNLCNIIVSECTAHGKITHIGRDRLMGVEGASLKTEKIWCHAFVHSISLGLTRLRATRGVAGLFSKLTLQNNTLILPANVADVTGVVGSGVSIYKTLSKVLQNNSVTQPEIPQITEAATTEEDDEFKIQ</sequence>
<dbReference type="AlphaFoldDB" id="A0AAV2RFW4"/>
<dbReference type="EMBL" id="CAXKWB010021375">
    <property type="protein sequence ID" value="CAL4123133.1"/>
    <property type="molecule type" value="Genomic_DNA"/>
</dbReference>
<comment type="caution">
    <text evidence="3">The sequence shown here is derived from an EMBL/GenBank/DDBJ whole genome shotgun (WGS) entry which is preliminary data.</text>
</comment>
<feature type="domain" description="STML2-like C-terminal extension" evidence="2">
    <location>
        <begin position="278"/>
        <end position="313"/>
    </location>
</feature>
<name>A0AAV2RFW4_MEGNR</name>
<dbReference type="InterPro" id="IPR032435">
    <property type="entry name" value="STML2-like_C"/>
</dbReference>
<evidence type="ECO:0000313" key="4">
    <source>
        <dbReference type="Proteomes" id="UP001497623"/>
    </source>
</evidence>
<protein>
    <recommendedName>
        <fullName evidence="2">STML2-like C-terminal extension domain-containing protein</fullName>
    </recommendedName>
</protein>
<gene>
    <name evidence="3" type="ORF">MNOR_LOCUS23821</name>
</gene>
<feature type="non-terminal residue" evidence="3">
    <location>
        <position position="343"/>
    </location>
</feature>
<dbReference type="Pfam" id="PF16200">
    <property type="entry name" value="Band_7_C"/>
    <property type="match status" value="1"/>
</dbReference>
<evidence type="ECO:0000256" key="1">
    <source>
        <dbReference type="ARBA" id="ARBA00008164"/>
    </source>
</evidence>
<keyword evidence="4" id="KW-1185">Reference proteome</keyword>
<organism evidence="3 4">
    <name type="scientific">Meganyctiphanes norvegica</name>
    <name type="common">Northern krill</name>
    <name type="synonym">Thysanopoda norvegica</name>
    <dbReference type="NCBI Taxonomy" id="48144"/>
    <lineage>
        <taxon>Eukaryota</taxon>
        <taxon>Metazoa</taxon>
        <taxon>Ecdysozoa</taxon>
        <taxon>Arthropoda</taxon>
        <taxon>Crustacea</taxon>
        <taxon>Multicrustacea</taxon>
        <taxon>Malacostraca</taxon>
        <taxon>Eumalacostraca</taxon>
        <taxon>Eucarida</taxon>
        <taxon>Euphausiacea</taxon>
        <taxon>Euphausiidae</taxon>
        <taxon>Meganyctiphanes</taxon>
    </lineage>
</organism>
<evidence type="ECO:0000259" key="2">
    <source>
        <dbReference type="Pfam" id="PF16200"/>
    </source>
</evidence>
<dbReference type="Proteomes" id="UP001497623">
    <property type="component" value="Unassembled WGS sequence"/>
</dbReference>
<proteinExistence type="inferred from homology"/>
<accession>A0AAV2RFW4</accession>